<keyword evidence="1" id="KW-0812">Transmembrane</keyword>
<dbReference type="AlphaFoldDB" id="A0A413VM51"/>
<feature type="transmembrane region" description="Helical" evidence="1">
    <location>
        <begin position="12"/>
        <end position="32"/>
    </location>
</feature>
<gene>
    <name evidence="2" type="ORF">DW888_12170</name>
</gene>
<name>A0A413VM51_9BACE</name>
<feature type="transmembrane region" description="Helical" evidence="1">
    <location>
        <begin position="101"/>
        <end position="125"/>
    </location>
</feature>
<evidence type="ECO:0000313" key="3">
    <source>
        <dbReference type="Proteomes" id="UP000284379"/>
    </source>
</evidence>
<keyword evidence="1" id="KW-0472">Membrane</keyword>
<organism evidence="2 3">
    <name type="scientific">Bacteroides nordii</name>
    <dbReference type="NCBI Taxonomy" id="291645"/>
    <lineage>
        <taxon>Bacteria</taxon>
        <taxon>Pseudomonadati</taxon>
        <taxon>Bacteroidota</taxon>
        <taxon>Bacteroidia</taxon>
        <taxon>Bacteroidales</taxon>
        <taxon>Bacteroidaceae</taxon>
        <taxon>Bacteroides</taxon>
    </lineage>
</organism>
<keyword evidence="1" id="KW-1133">Transmembrane helix</keyword>
<protein>
    <submittedName>
        <fullName evidence="2">Uncharacterized protein</fullName>
    </submittedName>
</protein>
<comment type="caution">
    <text evidence="2">The sequence shown here is derived from an EMBL/GenBank/DDBJ whole genome shotgun (WGS) entry which is preliminary data.</text>
</comment>
<dbReference type="Proteomes" id="UP000284379">
    <property type="component" value="Unassembled WGS sequence"/>
</dbReference>
<reference evidence="2 3" key="1">
    <citation type="submission" date="2018-08" db="EMBL/GenBank/DDBJ databases">
        <title>A genome reference for cultivated species of the human gut microbiota.</title>
        <authorList>
            <person name="Zou Y."/>
            <person name="Xue W."/>
            <person name="Luo G."/>
        </authorList>
    </citation>
    <scope>NUCLEOTIDE SEQUENCE [LARGE SCALE GENOMIC DNA]</scope>
    <source>
        <strain evidence="2 3">AM40-30BH</strain>
    </source>
</reference>
<feature type="transmembrane region" description="Helical" evidence="1">
    <location>
        <begin position="38"/>
        <end position="59"/>
    </location>
</feature>
<proteinExistence type="predicted"/>
<dbReference type="EMBL" id="QSGO01000008">
    <property type="protein sequence ID" value="RHB34708.1"/>
    <property type="molecule type" value="Genomic_DNA"/>
</dbReference>
<feature type="transmembrane region" description="Helical" evidence="1">
    <location>
        <begin position="71"/>
        <end position="95"/>
    </location>
</feature>
<accession>A0A413VM51</accession>
<sequence>MNISLTKRKYLLYLTILTLLLSGVGGVTYFSLVPEHYFGGYPLIPIYFYIFGVFNIYMFDACRRFAPDKILLLHLAMKVLKMILSVIVLVVYCMVVREEAVAFMLTFIVYYLLYLIFETSFFAGYELNKKRQKKNKTKNETVA</sequence>
<dbReference type="GeneID" id="69502544"/>
<dbReference type="RefSeq" id="WP_002560658.1">
    <property type="nucleotide sequence ID" value="NZ_CABJFV010000008.1"/>
</dbReference>
<evidence type="ECO:0000313" key="2">
    <source>
        <dbReference type="EMBL" id="RHB34708.1"/>
    </source>
</evidence>
<evidence type="ECO:0000256" key="1">
    <source>
        <dbReference type="SAM" id="Phobius"/>
    </source>
</evidence>